<keyword evidence="1" id="KW-0472">Membrane</keyword>
<sequence>MCIAHFFMVLDVGYRLRMGEANWRHPLVLCGIAFSACTNILLLAEIIILAINSSGTEEYPLKGAFIAGVICAIIAGSCVFTYTFMPLLYWREKRINEGHSRTTALGIWFFFIQNLWYCIYGVLYVWFFVMDSWSYFSTLLAIDYALRFVENLLYTWPPPKLVIDYLSSKLPSTSINLSTRKTGTNIMSSEQYNVEENIEYDNPKDLTDIDHRPPSEHTVHSSYGSKVTIVTR</sequence>
<dbReference type="OrthoDB" id="2213666at2759"/>
<dbReference type="EMBL" id="AMYB01000004">
    <property type="protein sequence ID" value="OAD03772.1"/>
    <property type="molecule type" value="Genomic_DNA"/>
</dbReference>
<dbReference type="Proteomes" id="UP000077051">
    <property type="component" value="Unassembled WGS sequence"/>
</dbReference>
<name>A0A162TDH9_MUCCL</name>
<evidence type="ECO:0000313" key="3">
    <source>
        <dbReference type="Proteomes" id="UP000077051"/>
    </source>
</evidence>
<comment type="caution">
    <text evidence="2">The sequence shown here is derived from an EMBL/GenBank/DDBJ whole genome shotgun (WGS) entry which is preliminary data.</text>
</comment>
<dbReference type="VEuPathDB" id="FungiDB:MUCCIDRAFT_156246"/>
<feature type="transmembrane region" description="Helical" evidence="1">
    <location>
        <begin position="63"/>
        <end position="84"/>
    </location>
</feature>
<gene>
    <name evidence="2" type="ORF">MUCCIDRAFT_156246</name>
</gene>
<keyword evidence="1" id="KW-1133">Transmembrane helix</keyword>
<accession>A0A162TDH9</accession>
<feature type="transmembrane region" description="Helical" evidence="1">
    <location>
        <begin position="105"/>
        <end position="127"/>
    </location>
</feature>
<keyword evidence="1" id="KW-0812">Transmembrane</keyword>
<dbReference type="AlphaFoldDB" id="A0A162TDH9"/>
<evidence type="ECO:0000313" key="2">
    <source>
        <dbReference type="EMBL" id="OAD03772.1"/>
    </source>
</evidence>
<organism evidence="2 3">
    <name type="scientific">Mucor lusitanicus CBS 277.49</name>
    <dbReference type="NCBI Taxonomy" id="747725"/>
    <lineage>
        <taxon>Eukaryota</taxon>
        <taxon>Fungi</taxon>
        <taxon>Fungi incertae sedis</taxon>
        <taxon>Mucoromycota</taxon>
        <taxon>Mucoromycotina</taxon>
        <taxon>Mucoromycetes</taxon>
        <taxon>Mucorales</taxon>
        <taxon>Mucorineae</taxon>
        <taxon>Mucoraceae</taxon>
        <taxon>Mucor</taxon>
    </lineage>
</organism>
<keyword evidence="3" id="KW-1185">Reference proteome</keyword>
<evidence type="ECO:0000256" key="1">
    <source>
        <dbReference type="SAM" id="Phobius"/>
    </source>
</evidence>
<reference evidence="2 3" key="1">
    <citation type="submission" date="2015-06" db="EMBL/GenBank/DDBJ databases">
        <title>Expansion of signal transduction pathways in fungi by whole-genome duplication.</title>
        <authorList>
            <consortium name="DOE Joint Genome Institute"/>
            <person name="Corrochano L.M."/>
            <person name="Kuo A."/>
            <person name="Marcet-Houben M."/>
            <person name="Polaino S."/>
            <person name="Salamov A."/>
            <person name="Villalobos J.M."/>
            <person name="Alvarez M.I."/>
            <person name="Avalos J."/>
            <person name="Benito E.P."/>
            <person name="Benoit I."/>
            <person name="Burger G."/>
            <person name="Camino L.P."/>
            <person name="Canovas D."/>
            <person name="Cerda-Olmedo E."/>
            <person name="Cheng J.-F."/>
            <person name="Dominguez A."/>
            <person name="Elias M."/>
            <person name="Eslava A.P."/>
            <person name="Glaser F."/>
            <person name="Grimwood J."/>
            <person name="Gutierrez G."/>
            <person name="Heitman J."/>
            <person name="Henrissat B."/>
            <person name="Iturriaga E.A."/>
            <person name="Lang B.F."/>
            <person name="Lavin J.L."/>
            <person name="Lee S."/>
            <person name="Li W."/>
            <person name="Lindquist E."/>
            <person name="Lopez-Garcia S."/>
            <person name="Luque E.M."/>
            <person name="Marcos A.T."/>
            <person name="Martin J."/>
            <person name="Mccluskey K."/>
            <person name="Medina H.R."/>
            <person name="Miralles-Duran A."/>
            <person name="Miyazaki A."/>
            <person name="Munoz-Torres E."/>
            <person name="Oguiza J.A."/>
            <person name="Ohm R."/>
            <person name="Olmedo M."/>
            <person name="Orejas M."/>
            <person name="Ortiz-Castellanos L."/>
            <person name="Pisabarro A.G."/>
            <person name="Rodriguez-Romero J."/>
            <person name="Ruiz-Herrera J."/>
            <person name="Ruiz-Vazquez R."/>
            <person name="Sanz C."/>
            <person name="Schackwitz W."/>
            <person name="Schmutz J."/>
            <person name="Shahriari M."/>
            <person name="Shelest E."/>
            <person name="Silva-Franco F."/>
            <person name="Soanes D."/>
            <person name="Syed K."/>
            <person name="Tagua V.G."/>
            <person name="Talbot N.J."/>
            <person name="Thon M."/>
            <person name="De Vries R.P."/>
            <person name="Wiebenga A."/>
            <person name="Yadav J.S."/>
            <person name="Braun E.L."/>
            <person name="Baker S."/>
            <person name="Garre V."/>
            <person name="Horwitz B."/>
            <person name="Torres-Martinez S."/>
            <person name="Idnurm A."/>
            <person name="Herrera-Estrella A."/>
            <person name="Gabaldon T."/>
            <person name="Grigoriev I.V."/>
        </authorList>
    </citation>
    <scope>NUCLEOTIDE SEQUENCE [LARGE SCALE GENOMIC DNA]</scope>
    <source>
        <strain evidence="2 3">CBS 277.49</strain>
    </source>
</reference>
<feature type="transmembrane region" description="Helical" evidence="1">
    <location>
        <begin position="27"/>
        <end position="51"/>
    </location>
</feature>
<protein>
    <submittedName>
        <fullName evidence="2">Uncharacterized protein</fullName>
    </submittedName>
</protein>
<proteinExistence type="predicted"/>